<dbReference type="InterPro" id="IPR010310">
    <property type="entry name" value="T7SS_ESAT-6-like"/>
</dbReference>
<evidence type="ECO:0000256" key="1">
    <source>
        <dbReference type="ARBA" id="ARBA00007074"/>
    </source>
</evidence>
<protein>
    <submittedName>
        <fullName evidence="7">NlpC/P60 family protein</fullName>
    </submittedName>
</protein>
<dbReference type="InterPro" id="IPR036689">
    <property type="entry name" value="ESAT-6-like_sf"/>
</dbReference>
<reference evidence="7 8" key="1">
    <citation type="submission" date="2024-06" db="EMBL/GenBank/DDBJ databases">
        <title>The Natural Products Discovery Center: Release of the First 8490 Sequenced Strains for Exploring Actinobacteria Biosynthetic Diversity.</title>
        <authorList>
            <person name="Kalkreuter E."/>
            <person name="Kautsar S.A."/>
            <person name="Yang D."/>
            <person name="Bader C.D."/>
            <person name="Teijaro C.N."/>
            <person name="Fluegel L."/>
            <person name="Davis C.M."/>
            <person name="Simpson J.R."/>
            <person name="Lauterbach L."/>
            <person name="Steele A.D."/>
            <person name="Gui C."/>
            <person name="Meng S."/>
            <person name="Li G."/>
            <person name="Viehrig K."/>
            <person name="Ye F."/>
            <person name="Su P."/>
            <person name="Kiefer A.F."/>
            <person name="Nichols A."/>
            <person name="Cepeda A.J."/>
            <person name="Yan W."/>
            <person name="Fan B."/>
            <person name="Jiang Y."/>
            <person name="Adhikari A."/>
            <person name="Zheng C.-J."/>
            <person name="Schuster L."/>
            <person name="Cowan T.M."/>
            <person name="Smanski M.J."/>
            <person name="Chevrette M.G."/>
            <person name="De Carvalho L.P.S."/>
            <person name="Shen B."/>
        </authorList>
    </citation>
    <scope>NUCLEOTIDE SEQUENCE [LARGE SCALE GENOMIC DNA]</scope>
    <source>
        <strain evidence="7 8">NPDC050100</strain>
    </source>
</reference>
<dbReference type="Pfam" id="PF06013">
    <property type="entry name" value="WXG100"/>
    <property type="match status" value="1"/>
</dbReference>
<dbReference type="Pfam" id="PF00877">
    <property type="entry name" value="NLPC_P60"/>
    <property type="match status" value="1"/>
</dbReference>
<dbReference type="Proteomes" id="UP001551675">
    <property type="component" value="Unassembled WGS sequence"/>
</dbReference>
<accession>A0ABV3GTA0</accession>
<evidence type="ECO:0000313" key="8">
    <source>
        <dbReference type="Proteomes" id="UP001551675"/>
    </source>
</evidence>
<evidence type="ECO:0000256" key="4">
    <source>
        <dbReference type="ARBA" id="ARBA00022807"/>
    </source>
</evidence>
<comment type="similarity">
    <text evidence="1">Belongs to the peptidase C40 family.</text>
</comment>
<dbReference type="PROSITE" id="PS51935">
    <property type="entry name" value="NLPC_P60"/>
    <property type="match status" value="1"/>
</dbReference>
<feature type="region of interest" description="Disordered" evidence="5">
    <location>
        <begin position="204"/>
        <end position="249"/>
    </location>
</feature>
<dbReference type="EMBL" id="JBFALK010000036">
    <property type="protein sequence ID" value="MEV0974856.1"/>
    <property type="molecule type" value="Genomic_DNA"/>
</dbReference>
<keyword evidence="8" id="KW-1185">Reference proteome</keyword>
<keyword evidence="3" id="KW-0378">Hydrolase</keyword>
<organism evidence="7 8">
    <name type="scientific">Microtetraspora glauca</name>
    <dbReference type="NCBI Taxonomy" id="1996"/>
    <lineage>
        <taxon>Bacteria</taxon>
        <taxon>Bacillati</taxon>
        <taxon>Actinomycetota</taxon>
        <taxon>Actinomycetes</taxon>
        <taxon>Streptosporangiales</taxon>
        <taxon>Streptosporangiaceae</taxon>
        <taxon>Microtetraspora</taxon>
    </lineage>
</organism>
<dbReference type="InterPro" id="IPR038765">
    <property type="entry name" value="Papain-like_cys_pep_sf"/>
</dbReference>
<dbReference type="Gene3D" id="1.10.287.1060">
    <property type="entry name" value="ESAT-6-like"/>
    <property type="match status" value="1"/>
</dbReference>
<proteinExistence type="inferred from homology"/>
<evidence type="ECO:0000256" key="5">
    <source>
        <dbReference type="SAM" id="MobiDB-lite"/>
    </source>
</evidence>
<comment type="caution">
    <text evidence="7">The sequence shown here is derived from an EMBL/GenBank/DDBJ whole genome shotgun (WGS) entry which is preliminary data.</text>
</comment>
<dbReference type="InterPro" id="IPR000064">
    <property type="entry name" value="NLP_P60_dom"/>
</dbReference>
<evidence type="ECO:0000313" key="7">
    <source>
        <dbReference type="EMBL" id="MEV0974856.1"/>
    </source>
</evidence>
<dbReference type="RefSeq" id="WP_358141920.1">
    <property type="nucleotide sequence ID" value="NZ_JBFALK010000036.1"/>
</dbReference>
<dbReference type="PANTHER" id="PTHR47359">
    <property type="entry name" value="PEPTIDOGLYCAN DL-ENDOPEPTIDASE CWLO"/>
    <property type="match status" value="1"/>
</dbReference>
<gene>
    <name evidence="7" type="ORF">AB0I59_40235</name>
</gene>
<evidence type="ECO:0000256" key="3">
    <source>
        <dbReference type="ARBA" id="ARBA00022801"/>
    </source>
</evidence>
<name>A0ABV3GTA0_MICGL</name>
<feature type="domain" description="NlpC/P60" evidence="6">
    <location>
        <begin position="264"/>
        <end position="388"/>
    </location>
</feature>
<dbReference type="PANTHER" id="PTHR47359:SF3">
    <property type="entry name" value="NLP_P60 DOMAIN-CONTAINING PROTEIN-RELATED"/>
    <property type="match status" value="1"/>
</dbReference>
<feature type="compositionally biased region" description="Low complexity" evidence="5">
    <location>
        <begin position="216"/>
        <end position="235"/>
    </location>
</feature>
<dbReference type="InterPro" id="IPR051794">
    <property type="entry name" value="PG_Endopeptidase_C40"/>
</dbReference>
<dbReference type="SUPFAM" id="SSF54001">
    <property type="entry name" value="Cysteine proteinases"/>
    <property type="match status" value="1"/>
</dbReference>
<dbReference type="SUPFAM" id="SSF140453">
    <property type="entry name" value="EsxAB dimer-like"/>
    <property type="match status" value="1"/>
</dbReference>
<evidence type="ECO:0000259" key="6">
    <source>
        <dbReference type="PROSITE" id="PS51935"/>
    </source>
</evidence>
<keyword evidence="2" id="KW-0645">Protease</keyword>
<feature type="compositionally biased region" description="Gly residues" evidence="5">
    <location>
        <begin position="236"/>
        <end position="247"/>
    </location>
</feature>
<dbReference type="Gene3D" id="3.90.1720.10">
    <property type="entry name" value="endopeptidase domain like (from Nostoc punctiforme)"/>
    <property type="match status" value="1"/>
</dbReference>
<sequence length="389" mass="41206">MTDIWDTYLQPIQRIIDQLASDQSEISALSARLRKVAGDVTEHTDALKRVVGTVDDAWNGEAAESFVTYMSAYPNAATELSSALTSCANMIDAAATALATAKGDVQTIYNEKRLWLDEQRSNSSSNVISMTSIRIEVDDGVSRAAEPKRRAVDAVTKAVDEVDKHVGVSFFTSISPPSQQTFTAKDNPGMRWIPDPAYSHGNVDLASYTGTGTETGAGPDPASGTGAGSSTAAQTGGNGYGSGGGVYGPQNTRVPPNAHSLAKNPRAGAVIDYALAQLGDRYVWGATGPNSFDCSGLTLRAYQAAGINIPRVAADQWFQGPRIPDGTEQAGDLIFFDNNGDGSPDHVGIVLDPEKHTMIHAPNSHSVVRIESYANYSTPRVGFSRPGNH</sequence>
<evidence type="ECO:0000256" key="2">
    <source>
        <dbReference type="ARBA" id="ARBA00022670"/>
    </source>
</evidence>
<keyword evidence="4" id="KW-0788">Thiol protease</keyword>